<dbReference type="GO" id="GO:0031640">
    <property type="term" value="P:killing of cells of another organism"/>
    <property type="evidence" value="ECO:0007669"/>
    <property type="project" value="UniProtKB-KW"/>
</dbReference>
<evidence type="ECO:0000313" key="5">
    <source>
        <dbReference type="EMBL" id="QIN94318.1"/>
    </source>
</evidence>
<feature type="domain" description="M23ase beta-sheet core" evidence="4">
    <location>
        <begin position="25"/>
        <end position="135"/>
    </location>
</feature>
<keyword evidence="6" id="KW-1185">Reference proteome</keyword>
<keyword evidence="1" id="KW-0929">Antimicrobial</keyword>
<dbReference type="GeneID" id="80090781"/>
<protein>
    <submittedName>
        <fullName evidence="5">Lysin A</fullName>
    </submittedName>
</protein>
<evidence type="ECO:0000256" key="2">
    <source>
        <dbReference type="ARBA" id="ARBA00022638"/>
    </source>
</evidence>
<reference evidence="5 6" key="1">
    <citation type="submission" date="2020-02" db="EMBL/GenBank/DDBJ databases">
        <authorList>
            <person name="Demo S.M."/>
            <person name="Guardino K.C."/>
            <person name="Hobbs B.M."/>
            <person name="Hoh K.J."/>
            <person name="Lee E."/>
            <person name="Vuong I.K."/>
            <person name="Kapinos A."/>
            <person name="Freise A.C."/>
            <person name="Reddi K."/>
            <person name="Moberg-Parker J."/>
            <person name="Garlena R.A."/>
            <person name="Russell D.A."/>
            <person name="Pope W.H."/>
            <person name="Jacobs-Sera D."/>
            <person name="Hatfull G.F."/>
        </authorList>
    </citation>
    <scope>NUCLEOTIDE SEQUENCE [LARGE SCALE GENOMIC DNA]</scope>
</reference>
<gene>
    <name evidence="5" type="primary">14</name>
    <name evidence="5" type="ORF">SEA_BLUEFEATHER_14</name>
</gene>
<keyword evidence="2" id="KW-0081">Bacteriolytic enzyme</keyword>
<dbReference type="SUPFAM" id="SSF51261">
    <property type="entry name" value="Duplicated hybrid motif"/>
    <property type="match status" value="1"/>
</dbReference>
<evidence type="ECO:0000259" key="4">
    <source>
        <dbReference type="Pfam" id="PF01551"/>
    </source>
</evidence>
<evidence type="ECO:0000256" key="3">
    <source>
        <dbReference type="SAM" id="MobiDB-lite"/>
    </source>
</evidence>
<evidence type="ECO:0000313" key="6">
    <source>
        <dbReference type="Proteomes" id="UP000501086"/>
    </source>
</evidence>
<dbReference type="Gene3D" id="2.70.70.10">
    <property type="entry name" value="Glucose Permease (Domain IIA)"/>
    <property type="match status" value="1"/>
</dbReference>
<name>A0A6G8R2Y3_9CAUD</name>
<dbReference type="PANTHER" id="PTHR21666:SF270">
    <property type="entry name" value="MUREIN HYDROLASE ACTIVATOR ENVC"/>
    <property type="match status" value="1"/>
</dbReference>
<sequence>MTALVRPHKGPHTQRFGNLQPDGQPHAGDDFGYTDGVNVYPEVYAAAAGEVIYAGDARALGWPNPFYLNPDFDRTDAQDSSAGNVVVLDHGDGMTTYNHLESIQVRKGARVAQGQRIATTGNTGFSFGKHLHFEWIPYPANFGTATYGRARPTFVTVTAQSTKPKELFTVSQYAALNAKLDTLIEATKPINTASGKKTLRDFVAAGTRAAEAARDNTAPINVTGGQESLRAFVAKGTRAAQANAARLAALEAALKAVLENPSGVSLEAVTDAAAAGAERALANLTGTIELESKNG</sequence>
<dbReference type="CDD" id="cd12797">
    <property type="entry name" value="M23_peptidase"/>
    <property type="match status" value="1"/>
</dbReference>
<accession>A0A6G8R2Y3</accession>
<dbReference type="PANTHER" id="PTHR21666">
    <property type="entry name" value="PEPTIDASE-RELATED"/>
    <property type="match status" value="1"/>
</dbReference>
<dbReference type="GO" id="GO:0004222">
    <property type="term" value="F:metalloendopeptidase activity"/>
    <property type="evidence" value="ECO:0007669"/>
    <property type="project" value="TreeGrafter"/>
</dbReference>
<dbReference type="InterPro" id="IPR050570">
    <property type="entry name" value="Cell_wall_metabolism_enzyme"/>
</dbReference>
<proteinExistence type="predicted"/>
<dbReference type="GO" id="GO:0042742">
    <property type="term" value="P:defense response to bacterium"/>
    <property type="evidence" value="ECO:0007669"/>
    <property type="project" value="UniProtKB-KW"/>
</dbReference>
<dbReference type="KEGG" id="vg:80090781"/>
<feature type="region of interest" description="Disordered" evidence="3">
    <location>
        <begin position="1"/>
        <end position="30"/>
    </location>
</feature>
<dbReference type="Proteomes" id="UP000501086">
    <property type="component" value="Segment"/>
</dbReference>
<dbReference type="InterPro" id="IPR016047">
    <property type="entry name" value="M23ase_b-sheet_dom"/>
</dbReference>
<dbReference type="RefSeq" id="YP_010761533.1">
    <property type="nucleotide sequence ID" value="NC_073598.1"/>
</dbReference>
<feature type="compositionally biased region" description="Basic residues" evidence="3">
    <location>
        <begin position="1"/>
        <end position="12"/>
    </location>
</feature>
<dbReference type="Pfam" id="PF01551">
    <property type="entry name" value="Peptidase_M23"/>
    <property type="match status" value="1"/>
</dbReference>
<evidence type="ECO:0000256" key="1">
    <source>
        <dbReference type="ARBA" id="ARBA00022529"/>
    </source>
</evidence>
<organism evidence="5 6">
    <name type="scientific">Arthrobacter phage BlueFeather</name>
    <dbReference type="NCBI Taxonomy" id="2713258"/>
    <lineage>
        <taxon>Viruses</taxon>
        <taxon>Duplodnaviria</taxon>
        <taxon>Heunggongvirae</taxon>
        <taxon>Uroviricota</taxon>
        <taxon>Caudoviricetes</taxon>
        <taxon>Caudoviricetes incertae sedis</taxon>
        <taxon>Bluefeathervirus</taxon>
        <taxon>Bluefeathervirus bluefeather</taxon>
    </lineage>
</organism>
<dbReference type="EMBL" id="MT024867">
    <property type="protein sequence ID" value="QIN94318.1"/>
    <property type="molecule type" value="Genomic_DNA"/>
</dbReference>
<dbReference type="InterPro" id="IPR011055">
    <property type="entry name" value="Dup_hybrid_motif"/>
</dbReference>